<gene>
    <name evidence="1" type="ORF">N1851_020134</name>
</gene>
<protein>
    <submittedName>
        <fullName evidence="1">Uncharacterized protein</fullName>
    </submittedName>
</protein>
<proteinExistence type="predicted"/>
<dbReference type="AlphaFoldDB" id="A0AA47MKT6"/>
<evidence type="ECO:0000313" key="1">
    <source>
        <dbReference type="EMBL" id="KAK0142197.1"/>
    </source>
</evidence>
<reference evidence="1" key="1">
    <citation type="journal article" date="2023" name="Front. Mar. Sci.">
        <title>A new Merluccius polli reference genome to investigate the effects of global change in West African waters.</title>
        <authorList>
            <person name="Mateo J.L."/>
            <person name="Blanco-Fernandez C."/>
            <person name="Garcia-Vazquez E."/>
            <person name="Machado-Schiaffino G."/>
        </authorList>
    </citation>
    <scope>NUCLEOTIDE SEQUENCE</scope>
    <source>
        <strain evidence="1">C29</strain>
        <tissue evidence="1">Fin</tissue>
    </source>
</reference>
<keyword evidence="2" id="KW-1185">Reference proteome</keyword>
<sequence length="150" mass="16509">MEHCLNISHHCNRLLAESGPLTVHPNMVLTAYGPSPLLFTTSHGSKAFGTLLPINNSTSALILGMLTSLSCVLKGICERLVLENVSIKGGGYRLDDGNPTWIDLSSAAERVTGKSSSAFSTAVSKLQRQHRVVQQMPIKQRLSHWEWWKE</sequence>
<organism evidence="1 2">
    <name type="scientific">Merluccius polli</name>
    <name type="common">Benguela hake</name>
    <name type="synonym">Merluccius cadenati</name>
    <dbReference type="NCBI Taxonomy" id="89951"/>
    <lineage>
        <taxon>Eukaryota</taxon>
        <taxon>Metazoa</taxon>
        <taxon>Chordata</taxon>
        <taxon>Craniata</taxon>
        <taxon>Vertebrata</taxon>
        <taxon>Euteleostomi</taxon>
        <taxon>Actinopterygii</taxon>
        <taxon>Neopterygii</taxon>
        <taxon>Teleostei</taxon>
        <taxon>Neoteleostei</taxon>
        <taxon>Acanthomorphata</taxon>
        <taxon>Zeiogadaria</taxon>
        <taxon>Gadariae</taxon>
        <taxon>Gadiformes</taxon>
        <taxon>Gadoidei</taxon>
        <taxon>Merlucciidae</taxon>
        <taxon>Merluccius</taxon>
    </lineage>
</organism>
<dbReference type="Proteomes" id="UP001174136">
    <property type="component" value="Unassembled WGS sequence"/>
</dbReference>
<name>A0AA47MKT6_MERPO</name>
<comment type="caution">
    <text evidence="1">The sequence shown here is derived from an EMBL/GenBank/DDBJ whole genome shotgun (WGS) entry which is preliminary data.</text>
</comment>
<evidence type="ECO:0000313" key="2">
    <source>
        <dbReference type="Proteomes" id="UP001174136"/>
    </source>
</evidence>
<dbReference type="EMBL" id="JAOPHQ010003704">
    <property type="protein sequence ID" value="KAK0142197.1"/>
    <property type="molecule type" value="Genomic_DNA"/>
</dbReference>
<accession>A0AA47MKT6</accession>